<sequence>MNQTTLKPDAAVNFTLKSTLHMGSVLVFDNAGYAYYWTKTVSPWKTAPRDSAKIYRGILSTKQVHFELVMQGLRYAPGSVVQSMAYNAQNKRLYLVASGSIFSVPTNKLGHLKPGDVGLSNFNGHREFEGLTFSHRDGHGFVLTNRGPELMQFN</sequence>
<proteinExistence type="predicted"/>
<organism evidence="1 2">
    <name type="scientific">Lactiplantibacillus plajomi</name>
    <dbReference type="NCBI Taxonomy" id="1457217"/>
    <lineage>
        <taxon>Bacteria</taxon>
        <taxon>Bacillati</taxon>
        <taxon>Bacillota</taxon>
        <taxon>Bacilli</taxon>
        <taxon>Lactobacillales</taxon>
        <taxon>Lactobacillaceae</taxon>
        <taxon>Lactiplantibacillus</taxon>
    </lineage>
</organism>
<comment type="caution">
    <text evidence="1">The sequence shown here is derived from an EMBL/GenBank/DDBJ whole genome shotgun (WGS) entry which is preliminary data.</text>
</comment>
<keyword evidence="2" id="KW-1185">Reference proteome</keyword>
<dbReference type="Proteomes" id="UP001589855">
    <property type="component" value="Unassembled WGS sequence"/>
</dbReference>
<accession>A0ABV6K1Q6</accession>
<protein>
    <submittedName>
        <fullName evidence="1">Uncharacterized protein</fullName>
    </submittedName>
</protein>
<evidence type="ECO:0000313" key="1">
    <source>
        <dbReference type="EMBL" id="MFC0423398.1"/>
    </source>
</evidence>
<evidence type="ECO:0000313" key="2">
    <source>
        <dbReference type="Proteomes" id="UP001589855"/>
    </source>
</evidence>
<reference evidence="1 2" key="1">
    <citation type="submission" date="2024-09" db="EMBL/GenBank/DDBJ databases">
        <authorList>
            <person name="Sun Q."/>
            <person name="Mori K."/>
        </authorList>
    </citation>
    <scope>NUCLEOTIDE SEQUENCE [LARGE SCALE GENOMIC DNA]</scope>
    <source>
        <strain evidence="1 2">TBRC 4575</strain>
    </source>
</reference>
<gene>
    <name evidence="1" type="ORF">ACFFGS_04575</name>
</gene>
<name>A0ABV6K1Q6_9LACO</name>
<dbReference type="RefSeq" id="WP_137646239.1">
    <property type="nucleotide sequence ID" value="NZ_BAABRM010000061.1"/>
</dbReference>
<dbReference type="EMBL" id="JBHLUK010000039">
    <property type="protein sequence ID" value="MFC0423398.1"/>
    <property type="molecule type" value="Genomic_DNA"/>
</dbReference>